<keyword evidence="1" id="KW-0472">Membrane</keyword>
<evidence type="ECO:0000313" key="2">
    <source>
        <dbReference type="EMBL" id="CAK9312840.1"/>
    </source>
</evidence>
<evidence type="ECO:0000313" key="3">
    <source>
        <dbReference type="Proteomes" id="UP001642487"/>
    </source>
</evidence>
<sequence length="571" mass="65710">MLYAKTCLSISSSSTVLCNSIHLLPSSFHLPTNTNHLCLLPPNLLTRRFENEGRFQFQKMEKSEIEMPEANDTTHNVAEISEVDQQLCGKIVISMEEMMKQLPPINRESSIYRVPKQLSEMNPKAYAPQLISIGPFHHGCQKDFRATEQYKLRALINFLRRINNDKKEYSLEEEIVKVVSLEDLPKNGSLKVLVEKAYRWVKESRNCYAEPVNMKEEEFVIMMLVDACFIVEIFILDYDKYHPDCKFFQIQDNVDISFYQGRIIHIFVDLMKLENQVPFFLLQHLFDLIPKDSIPKTPVAISFVQLTHMALNFGFIGKYDMGLYEEPKHLVDFLSFFFAPFPSDMQNKQHEKNSEKKNNNFLSFVCLHLCGLRNKKPHGKNDEEERLIPPSVTELCEAGVTIKIAENAKYLINISFKNGVLEIPPLYIYDESELMLRNVVAFEDFPIGNKNKYAIQYLSFMDDLISTEKDVSLLVKAGVIINSIGGSDKEVSDLFNNLCKFVALPLPSDHFDNISKALREHCNGRWNKAKASLKRNYFNTPWAIISFVAATFLILLTLLQTIFSAISTFPT</sequence>
<dbReference type="InterPro" id="IPR004158">
    <property type="entry name" value="DUF247_pln"/>
</dbReference>
<gene>
    <name evidence="2" type="ORF">CITCOLO1_LOCUS4550</name>
</gene>
<feature type="transmembrane region" description="Helical" evidence="1">
    <location>
        <begin position="542"/>
        <end position="566"/>
    </location>
</feature>
<evidence type="ECO:0000256" key="1">
    <source>
        <dbReference type="SAM" id="Phobius"/>
    </source>
</evidence>
<keyword evidence="1" id="KW-0812">Transmembrane</keyword>
<dbReference type="EMBL" id="OZ021745">
    <property type="protein sequence ID" value="CAK9312840.1"/>
    <property type="molecule type" value="Genomic_DNA"/>
</dbReference>
<dbReference type="Proteomes" id="UP001642487">
    <property type="component" value="Chromosome 11"/>
</dbReference>
<name>A0ABP0XXF3_9ROSI</name>
<accession>A0ABP0XXF3</accession>
<dbReference type="PANTHER" id="PTHR31170">
    <property type="entry name" value="BNAC04G53230D PROTEIN"/>
    <property type="match status" value="1"/>
</dbReference>
<organism evidence="2 3">
    <name type="scientific">Citrullus colocynthis</name>
    <name type="common">colocynth</name>
    <dbReference type="NCBI Taxonomy" id="252529"/>
    <lineage>
        <taxon>Eukaryota</taxon>
        <taxon>Viridiplantae</taxon>
        <taxon>Streptophyta</taxon>
        <taxon>Embryophyta</taxon>
        <taxon>Tracheophyta</taxon>
        <taxon>Spermatophyta</taxon>
        <taxon>Magnoliopsida</taxon>
        <taxon>eudicotyledons</taxon>
        <taxon>Gunneridae</taxon>
        <taxon>Pentapetalae</taxon>
        <taxon>rosids</taxon>
        <taxon>fabids</taxon>
        <taxon>Cucurbitales</taxon>
        <taxon>Cucurbitaceae</taxon>
        <taxon>Benincaseae</taxon>
        <taxon>Citrullus</taxon>
    </lineage>
</organism>
<protein>
    <submittedName>
        <fullName evidence="2">Uncharacterized protein</fullName>
    </submittedName>
</protein>
<dbReference type="PANTHER" id="PTHR31170:SF20">
    <property type="entry name" value="DUF247 DOMAIN PROTEIN"/>
    <property type="match status" value="1"/>
</dbReference>
<reference evidence="2 3" key="1">
    <citation type="submission" date="2024-03" db="EMBL/GenBank/DDBJ databases">
        <authorList>
            <person name="Gkanogiannis A."/>
            <person name="Becerra Lopez-Lavalle L."/>
        </authorList>
    </citation>
    <scope>NUCLEOTIDE SEQUENCE [LARGE SCALE GENOMIC DNA]</scope>
</reference>
<proteinExistence type="predicted"/>
<dbReference type="Pfam" id="PF03140">
    <property type="entry name" value="DUF247"/>
    <property type="match status" value="1"/>
</dbReference>
<keyword evidence="3" id="KW-1185">Reference proteome</keyword>
<keyword evidence="1" id="KW-1133">Transmembrane helix</keyword>